<accession>A0A401ULE5</accession>
<keyword evidence="3" id="KW-0238">DNA-binding</keyword>
<dbReference type="PROSITE" id="PS50932">
    <property type="entry name" value="HTH_LACI_2"/>
    <property type="match status" value="1"/>
</dbReference>
<dbReference type="InterPro" id="IPR028082">
    <property type="entry name" value="Peripla_BP_I"/>
</dbReference>
<comment type="caution">
    <text evidence="6">The sequence shown here is derived from an EMBL/GenBank/DDBJ whole genome shotgun (WGS) entry which is preliminary data.</text>
</comment>
<dbReference type="SMART" id="SM00354">
    <property type="entry name" value="HTH_LACI"/>
    <property type="match status" value="1"/>
</dbReference>
<keyword evidence="2" id="KW-0805">Transcription regulation</keyword>
<dbReference type="SUPFAM" id="SSF47413">
    <property type="entry name" value="lambda repressor-like DNA-binding domains"/>
    <property type="match status" value="1"/>
</dbReference>
<dbReference type="InterPro" id="IPR000843">
    <property type="entry name" value="HTH_LacI"/>
</dbReference>
<dbReference type="InterPro" id="IPR010982">
    <property type="entry name" value="Lambda_DNA-bd_dom_sf"/>
</dbReference>
<dbReference type="CDD" id="cd01392">
    <property type="entry name" value="HTH_LacI"/>
    <property type="match status" value="1"/>
</dbReference>
<reference evidence="6 7" key="1">
    <citation type="submission" date="2018-11" db="EMBL/GenBank/DDBJ databases">
        <title>Genome sequencing and assembly of Clostridium tagluense strain A121.</title>
        <authorList>
            <person name="Murakami T."/>
            <person name="Segawa T."/>
            <person name="Shcherbakova V.A."/>
            <person name="Mori H."/>
            <person name="Yoshimura Y."/>
        </authorList>
    </citation>
    <scope>NUCLEOTIDE SEQUENCE [LARGE SCALE GENOMIC DNA]</scope>
    <source>
        <strain evidence="6 7">A121</strain>
    </source>
</reference>
<dbReference type="InterPro" id="IPR046335">
    <property type="entry name" value="LacI/GalR-like_sensor"/>
</dbReference>
<dbReference type="Gene3D" id="1.10.260.40">
    <property type="entry name" value="lambda repressor-like DNA-binding domains"/>
    <property type="match status" value="1"/>
</dbReference>
<sequence>MINKTTIADIASALDISAISVSRALSGKNGVGEELREKITLKAKEMGYKKSINKNTYKILVLHQRPLIQDNSNFTYMIQGIEHALQNMNISYHTEFVDKNNQDKMQLPFKLLKENNFNGLIFIGKFDDNYVGFLKDKIKNYIFYTGYSPSCDVDSVWFNYNNGGYKQCEYLIKKGHVDIGFLGRRSILFRNKEKVLGITSALEDYEIPIQSEFFTYIEENFEENFEASVMNLLKAKHRPSAIICQGDFIAVKLINLLYKKGIKVPEDISIISSGNTEMASLTMPPLTTLDLNIEYSCEIAVELLLKRINNPDKPCECITINSTLISRESVKNLTTFQHSR</sequence>
<gene>
    <name evidence="6" type="primary">rbsR_1</name>
    <name evidence="6" type="ORF">Ctaglu_19780</name>
</gene>
<evidence type="ECO:0000256" key="4">
    <source>
        <dbReference type="ARBA" id="ARBA00023163"/>
    </source>
</evidence>
<evidence type="ECO:0000313" key="7">
    <source>
        <dbReference type="Proteomes" id="UP000287872"/>
    </source>
</evidence>
<keyword evidence="4" id="KW-0804">Transcription</keyword>
<name>A0A401ULE5_9CLOT</name>
<dbReference type="Proteomes" id="UP000287872">
    <property type="component" value="Unassembled WGS sequence"/>
</dbReference>
<dbReference type="Gene3D" id="3.40.50.2300">
    <property type="match status" value="2"/>
</dbReference>
<protein>
    <submittedName>
        <fullName evidence="6">LacI family transcriptional regulator</fullName>
    </submittedName>
</protein>
<dbReference type="PANTHER" id="PTHR30146">
    <property type="entry name" value="LACI-RELATED TRANSCRIPTIONAL REPRESSOR"/>
    <property type="match status" value="1"/>
</dbReference>
<evidence type="ECO:0000256" key="3">
    <source>
        <dbReference type="ARBA" id="ARBA00023125"/>
    </source>
</evidence>
<dbReference type="EMBL" id="BHYK01000009">
    <property type="protein sequence ID" value="GCD10355.1"/>
    <property type="molecule type" value="Genomic_DNA"/>
</dbReference>
<dbReference type="GO" id="GO:0000976">
    <property type="term" value="F:transcription cis-regulatory region binding"/>
    <property type="evidence" value="ECO:0007669"/>
    <property type="project" value="TreeGrafter"/>
</dbReference>
<evidence type="ECO:0000256" key="1">
    <source>
        <dbReference type="ARBA" id="ARBA00022491"/>
    </source>
</evidence>
<dbReference type="PANTHER" id="PTHR30146:SF148">
    <property type="entry name" value="HTH-TYPE TRANSCRIPTIONAL REPRESSOR PURR-RELATED"/>
    <property type="match status" value="1"/>
</dbReference>
<proteinExistence type="predicted"/>
<evidence type="ECO:0000313" key="6">
    <source>
        <dbReference type="EMBL" id="GCD10355.1"/>
    </source>
</evidence>
<organism evidence="6 7">
    <name type="scientific">Clostridium tagluense</name>
    <dbReference type="NCBI Taxonomy" id="360422"/>
    <lineage>
        <taxon>Bacteria</taxon>
        <taxon>Bacillati</taxon>
        <taxon>Bacillota</taxon>
        <taxon>Clostridia</taxon>
        <taxon>Eubacteriales</taxon>
        <taxon>Clostridiaceae</taxon>
        <taxon>Clostridium</taxon>
    </lineage>
</organism>
<dbReference type="GO" id="GO:0003700">
    <property type="term" value="F:DNA-binding transcription factor activity"/>
    <property type="evidence" value="ECO:0007669"/>
    <property type="project" value="TreeGrafter"/>
</dbReference>
<feature type="domain" description="HTH lacI-type" evidence="5">
    <location>
        <begin position="5"/>
        <end position="58"/>
    </location>
</feature>
<dbReference type="SUPFAM" id="SSF53822">
    <property type="entry name" value="Periplasmic binding protein-like I"/>
    <property type="match status" value="1"/>
</dbReference>
<dbReference type="AlphaFoldDB" id="A0A401ULE5"/>
<keyword evidence="7" id="KW-1185">Reference proteome</keyword>
<evidence type="ECO:0000259" key="5">
    <source>
        <dbReference type="PROSITE" id="PS50932"/>
    </source>
</evidence>
<evidence type="ECO:0000256" key="2">
    <source>
        <dbReference type="ARBA" id="ARBA00023015"/>
    </source>
</evidence>
<dbReference type="Pfam" id="PF13377">
    <property type="entry name" value="Peripla_BP_3"/>
    <property type="match status" value="1"/>
</dbReference>
<dbReference type="RefSeq" id="WP_233439739.1">
    <property type="nucleotide sequence ID" value="NZ_BHYK01000009.1"/>
</dbReference>
<keyword evidence="1" id="KW-0678">Repressor</keyword>